<dbReference type="Proteomes" id="UP000032305">
    <property type="component" value="Unassembled WGS sequence"/>
</dbReference>
<proteinExistence type="predicted"/>
<dbReference type="OrthoDB" id="8561892at2"/>
<evidence type="ECO:0008006" key="3">
    <source>
        <dbReference type="Google" id="ProtNLM"/>
    </source>
</evidence>
<gene>
    <name evidence="1" type="ORF">SP5_018_01000</name>
</gene>
<dbReference type="eggNOG" id="ENOG502ZV71">
    <property type="taxonomic scope" value="Bacteria"/>
</dbReference>
<dbReference type="CDD" id="cd00761">
    <property type="entry name" value="Glyco_tranf_GTA_type"/>
    <property type="match status" value="1"/>
</dbReference>
<keyword evidence="2" id="KW-1185">Reference proteome</keyword>
<protein>
    <recommendedName>
        <fullName evidence="3">Glycosyltransferase</fullName>
    </recommendedName>
</protein>
<dbReference type="EMBL" id="BBPI01000018">
    <property type="protein sequence ID" value="GAM00070.1"/>
    <property type="molecule type" value="Genomic_DNA"/>
</dbReference>
<reference evidence="1 2" key="1">
    <citation type="submission" date="2014-11" db="EMBL/GenBank/DDBJ databases">
        <title>Whole genome shotgun sequence of Sphingomonas parapaucimobilis NBRC 15100.</title>
        <authorList>
            <person name="Katano-Makiyama Y."/>
            <person name="Hosoyama A."/>
            <person name="Hashimoto M."/>
            <person name="Hosoyama Y."/>
            <person name="Noguchi M."/>
            <person name="Numata M."/>
            <person name="Tsuchikane K."/>
            <person name="Hirakata S."/>
            <person name="Uohara A."/>
            <person name="Shimodaira J."/>
            <person name="Ohji S."/>
            <person name="Ichikawa N."/>
            <person name="Kimura A."/>
            <person name="Yamazoe A."/>
            <person name="Fujita N."/>
        </authorList>
    </citation>
    <scope>NUCLEOTIDE SEQUENCE [LARGE SCALE GENOMIC DNA]</scope>
    <source>
        <strain evidence="1 2">NBRC 15100</strain>
    </source>
</reference>
<dbReference type="RefSeq" id="WP_042484267.1">
    <property type="nucleotide sequence ID" value="NZ_BBPI01000018.1"/>
</dbReference>
<evidence type="ECO:0000313" key="1">
    <source>
        <dbReference type="EMBL" id="GAM00070.1"/>
    </source>
</evidence>
<comment type="caution">
    <text evidence="1">The sequence shown here is derived from an EMBL/GenBank/DDBJ whole genome shotgun (WGS) entry which is preliminary data.</text>
</comment>
<accession>A0A0A1W3Q4</accession>
<name>A0A0A1W3Q4_9SPHN</name>
<sequence>MMTSSARPHRLFCKVLDRTMRRARMHLHLHVAQRILATPPIIPRDDGVIVLSMIGTRTLIPYLVAIKSFHQHLAMGRIVLIDDGSLTDADRRVLARHCGAPRIIPIAEIDTGACPRGGTWERLLVLLDLRADHYVVQLDSDTVTLNDLPEVRAAITGNRSFMLLGGPDSQALGIQTLPEFVRRKYPDGPVSAPAHMQALIESRYAAYPDAECHSYVRASSGFAGFARGGPSDRTAAAAFSRRAENLVGTATWAEWGSEQVTSNFLLCNEPGTVTLPYGRYYNFWRTPVTGDERLVHFVGTHRYSDETYRRMTARAIDRLTQPRPE</sequence>
<dbReference type="AlphaFoldDB" id="A0A0A1W3Q4"/>
<evidence type="ECO:0000313" key="2">
    <source>
        <dbReference type="Proteomes" id="UP000032305"/>
    </source>
</evidence>
<organism evidence="1 2">
    <name type="scientific">Sphingomonas parapaucimobilis NBRC 15100</name>
    <dbReference type="NCBI Taxonomy" id="1219049"/>
    <lineage>
        <taxon>Bacteria</taxon>
        <taxon>Pseudomonadati</taxon>
        <taxon>Pseudomonadota</taxon>
        <taxon>Alphaproteobacteria</taxon>
        <taxon>Sphingomonadales</taxon>
        <taxon>Sphingomonadaceae</taxon>
        <taxon>Sphingomonas</taxon>
    </lineage>
</organism>